<dbReference type="EMBL" id="JBHSAY010000012">
    <property type="protein sequence ID" value="MFC4133553.1"/>
    <property type="molecule type" value="Genomic_DNA"/>
</dbReference>
<dbReference type="InterPro" id="IPR001647">
    <property type="entry name" value="HTH_TetR"/>
</dbReference>
<keyword evidence="7" id="KW-1185">Reference proteome</keyword>
<dbReference type="InterPro" id="IPR009057">
    <property type="entry name" value="Homeodomain-like_sf"/>
</dbReference>
<feature type="domain" description="HTH tetR-type" evidence="5">
    <location>
        <begin position="6"/>
        <end position="66"/>
    </location>
</feature>
<name>A0ABV8LT56_9ACTN</name>
<reference evidence="7" key="1">
    <citation type="journal article" date="2019" name="Int. J. Syst. Evol. Microbiol.">
        <title>The Global Catalogue of Microorganisms (GCM) 10K type strain sequencing project: providing services to taxonomists for standard genome sequencing and annotation.</title>
        <authorList>
            <consortium name="The Broad Institute Genomics Platform"/>
            <consortium name="The Broad Institute Genome Sequencing Center for Infectious Disease"/>
            <person name="Wu L."/>
            <person name="Ma J."/>
        </authorList>
    </citation>
    <scope>NUCLEOTIDE SEQUENCE [LARGE SCALE GENOMIC DNA]</scope>
    <source>
        <strain evidence="7">CGMCC 4.7289</strain>
    </source>
</reference>
<dbReference type="InterPro" id="IPR041347">
    <property type="entry name" value="MftR_C"/>
</dbReference>
<evidence type="ECO:0000313" key="7">
    <source>
        <dbReference type="Proteomes" id="UP001595816"/>
    </source>
</evidence>
<dbReference type="InterPro" id="IPR023772">
    <property type="entry name" value="DNA-bd_HTH_TetR-type_CS"/>
</dbReference>
<evidence type="ECO:0000256" key="1">
    <source>
        <dbReference type="ARBA" id="ARBA00023015"/>
    </source>
</evidence>
<evidence type="ECO:0000259" key="5">
    <source>
        <dbReference type="PROSITE" id="PS50977"/>
    </source>
</evidence>
<dbReference type="PANTHER" id="PTHR30055">
    <property type="entry name" value="HTH-TYPE TRANSCRIPTIONAL REGULATOR RUTR"/>
    <property type="match status" value="1"/>
</dbReference>
<dbReference type="Proteomes" id="UP001595816">
    <property type="component" value="Unassembled WGS sequence"/>
</dbReference>
<evidence type="ECO:0000256" key="2">
    <source>
        <dbReference type="ARBA" id="ARBA00023125"/>
    </source>
</evidence>
<protein>
    <submittedName>
        <fullName evidence="6">TetR/AcrR family transcriptional regulator</fullName>
    </submittedName>
</protein>
<organism evidence="6 7">
    <name type="scientific">Hamadaea flava</name>
    <dbReference type="NCBI Taxonomy" id="1742688"/>
    <lineage>
        <taxon>Bacteria</taxon>
        <taxon>Bacillati</taxon>
        <taxon>Actinomycetota</taxon>
        <taxon>Actinomycetes</taxon>
        <taxon>Micromonosporales</taxon>
        <taxon>Micromonosporaceae</taxon>
        <taxon>Hamadaea</taxon>
    </lineage>
</organism>
<dbReference type="PRINTS" id="PR00455">
    <property type="entry name" value="HTHTETR"/>
</dbReference>
<dbReference type="PROSITE" id="PS50977">
    <property type="entry name" value="HTH_TETR_2"/>
    <property type="match status" value="1"/>
</dbReference>
<evidence type="ECO:0000256" key="4">
    <source>
        <dbReference type="PROSITE-ProRule" id="PRU00335"/>
    </source>
</evidence>
<proteinExistence type="predicted"/>
<keyword evidence="1" id="KW-0805">Transcription regulation</keyword>
<evidence type="ECO:0000256" key="3">
    <source>
        <dbReference type="ARBA" id="ARBA00023163"/>
    </source>
</evidence>
<keyword evidence="2 4" id="KW-0238">DNA-binding</keyword>
<evidence type="ECO:0000313" key="6">
    <source>
        <dbReference type="EMBL" id="MFC4133553.1"/>
    </source>
</evidence>
<dbReference type="RefSeq" id="WP_253762345.1">
    <property type="nucleotide sequence ID" value="NZ_JAMZDZ010000001.1"/>
</dbReference>
<dbReference type="Pfam" id="PF00440">
    <property type="entry name" value="TetR_N"/>
    <property type="match status" value="1"/>
</dbReference>
<dbReference type="PROSITE" id="PS01081">
    <property type="entry name" value="HTH_TETR_1"/>
    <property type="match status" value="1"/>
</dbReference>
<dbReference type="Gene3D" id="1.10.357.10">
    <property type="entry name" value="Tetracycline Repressor, domain 2"/>
    <property type="match status" value="1"/>
</dbReference>
<gene>
    <name evidence="6" type="ORF">ACFOZ4_23335</name>
</gene>
<keyword evidence="3" id="KW-0804">Transcription</keyword>
<accession>A0ABV8LT56</accession>
<dbReference type="Pfam" id="PF17754">
    <property type="entry name" value="TetR_C_14"/>
    <property type="match status" value="1"/>
</dbReference>
<sequence length="190" mass="20738">MGRWEPDARGRLARAALELYAERGYEQTTVADIAQHAGVTERTFFRHFTDKREVLFDRSNTLQDAMVAAIAAAPASTPPVEIVVGALQTAGAMLEERHDWSRRRATVIAANPSLLERELLKLAALATAAGEALRGRGVREPRASLAAEMGVTAFKVGFERWVAEPPTQRMKLADCIGDALAEIRALTATR</sequence>
<comment type="caution">
    <text evidence="6">The sequence shown here is derived from an EMBL/GenBank/DDBJ whole genome shotgun (WGS) entry which is preliminary data.</text>
</comment>
<dbReference type="SUPFAM" id="SSF46689">
    <property type="entry name" value="Homeodomain-like"/>
    <property type="match status" value="1"/>
</dbReference>
<feature type="DNA-binding region" description="H-T-H motif" evidence="4">
    <location>
        <begin position="29"/>
        <end position="48"/>
    </location>
</feature>
<dbReference type="PANTHER" id="PTHR30055:SF238">
    <property type="entry name" value="MYCOFACTOCIN BIOSYNTHESIS TRANSCRIPTIONAL REGULATOR MFTR-RELATED"/>
    <property type="match status" value="1"/>
</dbReference>
<dbReference type="InterPro" id="IPR050109">
    <property type="entry name" value="HTH-type_TetR-like_transc_reg"/>
</dbReference>